<dbReference type="eggNOG" id="KOG1192">
    <property type="taxonomic scope" value="Eukaryota"/>
</dbReference>
<dbReference type="Gene3D" id="3.40.50.2000">
    <property type="entry name" value="Glycogen Phosphorylase B"/>
    <property type="match status" value="2"/>
</dbReference>
<evidence type="ECO:0000313" key="5">
    <source>
        <dbReference type="Proteomes" id="UP000000226"/>
    </source>
</evidence>
<evidence type="ECO:0000259" key="3">
    <source>
        <dbReference type="Pfam" id="PF26168"/>
    </source>
</evidence>
<reference evidence="5" key="1">
    <citation type="journal article" date="2014" name="Nat. Genet.">
        <title>A reference genome for common bean and genome-wide analysis of dual domestications.</title>
        <authorList>
            <person name="Schmutz J."/>
            <person name="McClean P.E."/>
            <person name="Mamidi S."/>
            <person name="Wu G.A."/>
            <person name="Cannon S.B."/>
            <person name="Grimwood J."/>
            <person name="Jenkins J."/>
            <person name="Shu S."/>
            <person name="Song Q."/>
            <person name="Chavarro C."/>
            <person name="Torres-Torres M."/>
            <person name="Geffroy V."/>
            <person name="Moghaddam S.M."/>
            <person name="Gao D."/>
            <person name="Abernathy B."/>
            <person name="Barry K."/>
            <person name="Blair M."/>
            <person name="Brick M.A."/>
            <person name="Chovatia M."/>
            <person name="Gepts P."/>
            <person name="Goodstein D.M."/>
            <person name="Gonzales M."/>
            <person name="Hellsten U."/>
            <person name="Hyten D.L."/>
            <person name="Jia G."/>
            <person name="Kelly J.D."/>
            <person name="Kudrna D."/>
            <person name="Lee R."/>
            <person name="Richard M.M."/>
            <person name="Miklas P.N."/>
            <person name="Osorno J.M."/>
            <person name="Rodrigues J."/>
            <person name="Thareau V."/>
            <person name="Urrea C.A."/>
            <person name="Wang M."/>
            <person name="Yu Y."/>
            <person name="Zhang M."/>
            <person name="Wing R.A."/>
            <person name="Cregan P.B."/>
            <person name="Rokhsar D.S."/>
            <person name="Jackson S.A."/>
        </authorList>
    </citation>
    <scope>NUCLEOTIDE SEQUENCE [LARGE SCALE GENOMIC DNA]</scope>
    <source>
        <strain evidence="5">cv. G19833</strain>
    </source>
</reference>
<dbReference type="FunFam" id="3.40.50.2000:FF:000133">
    <property type="entry name" value="UDP-glycosyltransferase 83A1"/>
    <property type="match status" value="1"/>
</dbReference>
<dbReference type="GO" id="GO:0080044">
    <property type="term" value="F:quercetin 7-O-glucosyltransferase activity"/>
    <property type="evidence" value="ECO:0007669"/>
    <property type="project" value="TreeGrafter"/>
</dbReference>
<dbReference type="Pfam" id="PF26168">
    <property type="entry name" value="Glyco_transf_N"/>
    <property type="match status" value="1"/>
</dbReference>
<dbReference type="GO" id="GO:0080043">
    <property type="term" value="F:quercetin 3-O-glucosyltransferase activity"/>
    <property type="evidence" value="ECO:0007669"/>
    <property type="project" value="TreeGrafter"/>
</dbReference>
<dbReference type="SUPFAM" id="SSF53756">
    <property type="entry name" value="UDP-Glycosyltransferase/glycogen phosphorylase"/>
    <property type="match status" value="1"/>
</dbReference>
<evidence type="ECO:0000256" key="1">
    <source>
        <dbReference type="ARBA" id="ARBA00009995"/>
    </source>
</evidence>
<sequence>MRAPTVLALPLPAQGHVNPMMTFSQKLIENGCKVIFVNTDFNHRRVVSSMVEQQDSSSPDEEESLLKLVSIPDGLGPDDDRNDLAKLYDVFPKTMPEALEKLIEDIHVKGEKRINFIVADLCMAWALDVGSKLGIQGAVLGPASAATFTLVYSIPVLIDEGVIDSDLGLTSTTKKRIRISPSMPEMDTEDFFWLNIGDLTTGKKVRKYLLHCLRSLHLTQWWLCNTTHELEPGTLLFLPKIIPIGPLLRSNDNDHNKSAATKSMGQFWKEDLSCMSWLDEQADGSVLYVAFGSITLFDQNQFNELAVGLDLTNRPFLWVIREDNKMAYPHEFQGHKGKIVNWAPQQKVLSHPAIACFVTHCGWNSTTEGLSNGVSFLCWPYFGDQLYNKAHICDELKVGLGIDKDQNGVVSRGELKTKVEQLFNDENIRFRCVVLKEKVMNNIAKGGTSYENFKSFVEAIKE</sequence>
<name>V7BZH5_PHAVU</name>
<dbReference type="FunFam" id="3.40.50.2000:FF:000061">
    <property type="entry name" value="UDP-glycosyltransferase 83A1"/>
    <property type="match status" value="1"/>
</dbReference>
<keyword evidence="5" id="KW-1185">Reference proteome</keyword>
<dbReference type="AlphaFoldDB" id="V7BZH5"/>
<evidence type="ECO:0000256" key="2">
    <source>
        <dbReference type="ARBA" id="ARBA00022679"/>
    </source>
</evidence>
<dbReference type="OMA" id="DGISCEN"/>
<dbReference type="PANTHER" id="PTHR11926:SF1530">
    <property type="entry name" value="EF-HAND DOMAIN-CONTAINING PROTEIN"/>
    <property type="match status" value="1"/>
</dbReference>
<dbReference type="EMBL" id="CM002291">
    <property type="protein sequence ID" value="ESW23322.1"/>
    <property type="molecule type" value="Genomic_DNA"/>
</dbReference>
<dbReference type="InterPro" id="IPR058980">
    <property type="entry name" value="Glyco_transf_N"/>
</dbReference>
<feature type="domain" description="Glycosyltransferase N-terminal" evidence="3">
    <location>
        <begin position="5"/>
        <end position="126"/>
    </location>
</feature>
<gene>
    <name evidence="4" type="ORF">PHAVU_004G037000g</name>
</gene>
<dbReference type="PANTHER" id="PTHR11926">
    <property type="entry name" value="GLUCOSYL/GLUCURONOSYL TRANSFERASES"/>
    <property type="match status" value="1"/>
</dbReference>
<protein>
    <recommendedName>
        <fullName evidence="3">Glycosyltransferase N-terminal domain-containing protein</fullName>
    </recommendedName>
</protein>
<dbReference type="Proteomes" id="UP000000226">
    <property type="component" value="Chromosome 4"/>
</dbReference>
<accession>V7BZH5</accession>
<dbReference type="OrthoDB" id="5835829at2759"/>
<dbReference type="InterPro" id="IPR018247">
    <property type="entry name" value="EF_Hand_1_Ca_BS"/>
</dbReference>
<dbReference type="Gramene" id="ESW23322">
    <property type="protein sequence ID" value="ESW23322"/>
    <property type="gene ID" value="PHAVU_004G037000g"/>
</dbReference>
<comment type="similarity">
    <text evidence="1">Belongs to the UDP-glycosyltransferase family.</text>
</comment>
<keyword evidence="2" id="KW-0808">Transferase</keyword>
<dbReference type="SMR" id="V7BZH5"/>
<evidence type="ECO:0000313" key="4">
    <source>
        <dbReference type="EMBL" id="ESW23322.1"/>
    </source>
</evidence>
<dbReference type="CDD" id="cd03784">
    <property type="entry name" value="GT1_Gtf-like"/>
    <property type="match status" value="1"/>
</dbReference>
<organism evidence="4 5">
    <name type="scientific">Phaseolus vulgaris</name>
    <name type="common">Kidney bean</name>
    <name type="synonym">French bean</name>
    <dbReference type="NCBI Taxonomy" id="3885"/>
    <lineage>
        <taxon>Eukaryota</taxon>
        <taxon>Viridiplantae</taxon>
        <taxon>Streptophyta</taxon>
        <taxon>Embryophyta</taxon>
        <taxon>Tracheophyta</taxon>
        <taxon>Spermatophyta</taxon>
        <taxon>Magnoliopsida</taxon>
        <taxon>eudicotyledons</taxon>
        <taxon>Gunneridae</taxon>
        <taxon>Pentapetalae</taxon>
        <taxon>rosids</taxon>
        <taxon>fabids</taxon>
        <taxon>Fabales</taxon>
        <taxon>Fabaceae</taxon>
        <taxon>Papilionoideae</taxon>
        <taxon>50 kb inversion clade</taxon>
        <taxon>NPAAA clade</taxon>
        <taxon>indigoferoid/millettioid clade</taxon>
        <taxon>Phaseoleae</taxon>
        <taxon>Phaseolus</taxon>
    </lineage>
</organism>
<dbReference type="Pfam" id="PF00201">
    <property type="entry name" value="UDPGT"/>
    <property type="match status" value="1"/>
</dbReference>
<dbReference type="PROSITE" id="PS00018">
    <property type="entry name" value="EF_HAND_1"/>
    <property type="match status" value="1"/>
</dbReference>
<dbReference type="InterPro" id="IPR002213">
    <property type="entry name" value="UDP_glucos_trans"/>
</dbReference>
<proteinExistence type="inferred from homology"/>